<reference evidence="1 2" key="1">
    <citation type="submission" date="2024-06" db="EMBL/GenBank/DDBJ databases">
        <title>Draft genome sequence of Helicobacter trogontum NHP16-4001.</title>
        <authorList>
            <person name="Rimbara E."/>
            <person name="Suzuki M."/>
        </authorList>
    </citation>
    <scope>NUCLEOTIDE SEQUENCE [LARGE SCALE GENOMIC DNA]</scope>
    <source>
        <strain evidence="1 2">NHP16-4001</strain>
    </source>
</reference>
<comment type="caution">
    <text evidence="1">The sequence shown here is derived from an EMBL/GenBank/DDBJ whole genome shotgun (WGS) entry which is preliminary data.</text>
</comment>
<dbReference type="Proteomes" id="UP001562457">
    <property type="component" value="Unassembled WGS sequence"/>
</dbReference>
<dbReference type="EMBL" id="BAAFHN010000075">
    <property type="protein sequence ID" value="GAB0173891.1"/>
    <property type="molecule type" value="Genomic_DNA"/>
</dbReference>
<organism evidence="1 2">
    <name type="scientific">Helicobacter trogontum</name>
    <dbReference type="NCBI Taxonomy" id="50960"/>
    <lineage>
        <taxon>Bacteria</taxon>
        <taxon>Pseudomonadati</taxon>
        <taxon>Campylobacterota</taxon>
        <taxon>Epsilonproteobacteria</taxon>
        <taxon>Campylobacterales</taxon>
        <taxon>Helicobacteraceae</taxon>
        <taxon>Helicobacter</taxon>
    </lineage>
</organism>
<name>A0ABQ0D6B5_9HELI</name>
<evidence type="ECO:0000313" key="2">
    <source>
        <dbReference type="Proteomes" id="UP001562457"/>
    </source>
</evidence>
<gene>
    <name evidence="1" type="ORF">NHP164001_19130</name>
</gene>
<keyword evidence="2" id="KW-1185">Reference proteome</keyword>
<protein>
    <recommendedName>
        <fullName evidence="3">Transposase</fullName>
    </recommendedName>
</protein>
<accession>A0ABQ0D6B5</accession>
<evidence type="ECO:0008006" key="3">
    <source>
        <dbReference type="Google" id="ProtNLM"/>
    </source>
</evidence>
<proteinExistence type="predicted"/>
<sequence>MAKKYDNVFIEDLNLKVMAKMWGRKINDLAFNKFINILITKTNVAKIDKFYPSSKTCSYCGYIKKI</sequence>
<evidence type="ECO:0000313" key="1">
    <source>
        <dbReference type="EMBL" id="GAB0173891.1"/>
    </source>
</evidence>